<evidence type="ECO:0000313" key="3">
    <source>
        <dbReference type="Proteomes" id="UP000009881"/>
    </source>
</evidence>
<dbReference type="EMBL" id="ANHY01000010">
    <property type="protein sequence ID" value="EKV29971.1"/>
    <property type="molecule type" value="Genomic_DNA"/>
</dbReference>
<organism evidence="2 3">
    <name type="scientific">Caenispirillum salinarum AK4</name>
    <dbReference type="NCBI Taxonomy" id="1238182"/>
    <lineage>
        <taxon>Bacteria</taxon>
        <taxon>Pseudomonadati</taxon>
        <taxon>Pseudomonadota</taxon>
        <taxon>Alphaproteobacteria</taxon>
        <taxon>Rhodospirillales</taxon>
        <taxon>Novispirillaceae</taxon>
        <taxon>Caenispirillum</taxon>
    </lineage>
</organism>
<comment type="caution">
    <text evidence="2">The sequence shown here is derived from an EMBL/GenBank/DDBJ whole genome shotgun (WGS) entry which is preliminary data.</text>
</comment>
<accession>K9HN45</accession>
<evidence type="ECO:0000256" key="1">
    <source>
        <dbReference type="SAM" id="MobiDB-lite"/>
    </source>
</evidence>
<dbReference type="AlphaFoldDB" id="K9HN45"/>
<gene>
    <name evidence="2" type="ORF">C882_0052</name>
</gene>
<feature type="compositionally biased region" description="Basic and acidic residues" evidence="1">
    <location>
        <begin position="192"/>
        <end position="221"/>
    </location>
</feature>
<name>K9HN45_9PROT</name>
<evidence type="ECO:0000313" key="2">
    <source>
        <dbReference type="EMBL" id="EKV29971.1"/>
    </source>
</evidence>
<protein>
    <submittedName>
        <fullName evidence="2">Uncharacterized protein</fullName>
    </submittedName>
</protein>
<sequence>MKNLTGYDLKPEHTVEEIETLFEKLIESILYTETYRLDRKLPDAINIDKSIKAKSDFYKSLIQNSKIRAIGFDRSHDFPIGRDKFPHHLSKDRIREIEPEKELVEGIIISPVTVDRDNSWTFLDKKSGKIIRAKMRDDEFKKEFLGGKHPLKESVSDDTFLVNVVYRMQERNGEPEIRETLISDVFSMNGKEIKESKTANDGGEKQSPDLPLFEHARFTDKRSRRTT</sequence>
<feature type="region of interest" description="Disordered" evidence="1">
    <location>
        <begin position="192"/>
        <end position="227"/>
    </location>
</feature>
<proteinExistence type="predicted"/>
<keyword evidence="3" id="KW-1185">Reference proteome</keyword>
<dbReference type="Proteomes" id="UP000009881">
    <property type="component" value="Unassembled WGS sequence"/>
</dbReference>
<reference evidence="2 3" key="1">
    <citation type="journal article" date="2013" name="Genome Announc.">
        <title>Draft Genome Sequence of an Alphaproteobacterium, Caenispirillum salinarum AK4(T), Isolated from a Solar Saltern.</title>
        <authorList>
            <person name="Khatri I."/>
            <person name="Singh A."/>
            <person name="Korpole S."/>
            <person name="Pinnaka A.K."/>
            <person name="Subramanian S."/>
        </authorList>
    </citation>
    <scope>NUCLEOTIDE SEQUENCE [LARGE SCALE GENOMIC DNA]</scope>
    <source>
        <strain evidence="2 3">AK4</strain>
    </source>
</reference>